<evidence type="ECO:0000256" key="2">
    <source>
        <dbReference type="ARBA" id="ARBA00007362"/>
    </source>
</evidence>
<dbReference type="AlphaFoldDB" id="E1R8B4"/>
<feature type="transmembrane region" description="Helical" evidence="6">
    <location>
        <begin position="35"/>
        <end position="52"/>
    </location>
</feature>
<feature type="transmembrane region" description="Helical" evidence="6">
    <location>
        <begin position="64"/>
        <end position="82"/>
    </location>
</feature>
<comment type="subcellular location">
    <subcellularLocation>
        <location evidence="1">Membrane</location>
        <topology evidence="1">Multi-pass membrane protein</topology>
    </subcellularLocation>
</comment>
<feature type="transmembrane region" description="Helical" evidence="6">
    <location>
        <begin position="146"/>
        <end position="167"/>
    </location>
</feature>
<dbReference type="eggNOG" id="COG0697">
    <property type="taxonomic scope" value="Bacteria"/>
</dbReference>
<feature type="transmembrane region" description="Helical" evidence="6">
    <location>
        <begin position="88"/>
        <end position="109"/>
    </location>
</feature>
<dbReference type="PANTHER" id="PTHR32322">
    <property type="entry name" value="INNER MEMBRANE TRANSPORTER"/>
    <property type="match status" value="1"/>
</dbReference>
<reference evidence="8 9" key="1">
    <citation type="journal article" date="2010" name="Stand. Genomic Sci.">
        <title>Complete genome sequence of Spirochaeta smaragdinae type strain (SEBR 4228).</title>
        <authorList>
            <person name="Mavromatis K."/>
            <person name="Yasawong M."/>
            <person name="Chertkov O."/>
            <person name="Lapidus A."/>
            <person name="Lucas S."/>
            <person name="Nolan M."/>
            <person name="Del Rio T.G."/>
            <person name="Tice H."/>
            <person name="Cheng J.F."/>
            <person name="Pitluck S."/>
            <person name="Liolios K."/>
            <person name="Ivanova N."/>
            <person name="Tapia R."/>
            <person name="Han C."/>
            <person name="Bruce D."/>
            <person name="Goodwin L."/>
            <person name="Pati A."/>
            <person name="Chen A."/>
            <person name="Palaniappan K."/>
            <person name="Land M."/>
            <person name="Hauser L."/>
            <person name="Chang Y.J."/>
            <person name="Jeffries C.D."/>
            <person name="Detter J.C."/>
            <person name="Rohde M."/>
            <person name="Brambilla E."/>
            <person name="Spring S."/>
            <person name="Goker M."/>
            <person name="Sikorski J."/>
            <person name="Woyke T."/>
            <person name="Bristow J."/>
            <person name="Eisen J.A."/>
            <person name="Markowitz V."/>
            <person name="Hugenholtz P."/>
            <person name="Klenk H.P."/>
            <person name="Kyrpides N.C."/>
        </authorList>
    </citation>
    <scope>NUCLEOTIDE SEQUENCE [LARGE SCALE GENOMIC DNA]</scope>
    <source>
        <strain evidence="9">DSM 11293 / JCM 15392 / SEBR 4228</strain>
    </source>
</reference>
<dbReference type="STRING" id="573413.Spirs_0098"/>
<proteinExistence type="inferred from homology"/>
<organism evidence="8 9">
    <name type="scientific">Sediminispirochaeta smaragdinae (strain DSM 11293 / JCM 15392 / SEBR 4228)</name>
    <name type="common">Spirochaeta smaragdinae</name>
    <dbReference type="NCBI Taxonomy" id="573413"/>
    <lineage>
        <taxon>Bacteria</taxon>
        <taxon>Pseudomonadati</taxon>
        <taxon>Spirochaetota</taxon>
        <taxon>Spirochaetia</taxon>
        <taxon>Spirochaetales</taxon>
        <taxon>Spirochaetaceae</taxon>
        <taxon>Sediminispirochaeta</taxon>
    </lineage>
</organism>
<evidence type="ECO:0000256" key="1">
    <source>
        <dbReference type="ARBA" id="ARBA00004141"/>
    </source>
</evidence>
<keyword evidence="4 6" id="KW-1133">Transmembrane helix</keyword>
<evidence type="ECO:0000313" key="8">
    <source>
        <dbReference type="EMBL" id="ADK79258.1"/>
    </source>
</evidence>
<sequence length="288" mass="31129">MTHLMLIAAAFIWGINPMIMKIGLATIDPLRYNTLRLLLAFLVSLIFVLLGRRWKPVAKEDRKRFIAVGLGGFFIFQGGYTFGVHDTAASISAIILALLPVFVAVISIVTRQEKITVKKALGIALSVLGVLAITAGGEAVSVKGTYLRGVLLLVIAEFAYAVYTVYVRPLTKRYSIEQIVCIVIFIVLLPFLLISLPVFLRSGLFFPTLAESFSIGYAGTFGILIGNVLWSHGVKRIGSTGTSMYSNLSPIFGVIAGFLVLAERLAPLQIAGGAAVLLGVWVVNRKKA</sequence>
<dbReference type="Pfam" id="PF00892">
    <property type="entry name" value="EamA"/>
    <property type="match status" value="2"/>
</dbReference>
<dbReference type="OrthoDB" id="9805239at2"/>
<protein>
    <recommendedName>
        <fullName evidence="7">EamA domain-containing protein</fullName>
    </recommendedName>
</protein>
<dbReference type="HOGENOM" id="CLU_033863_5_2_12"/>
<name>E1R8B4_SEDSS</name>
<dbReference type="KEGG" id="ssm:Spirs_0098"/>
<dbReference type="InterPro" id="IPR050638">
    <property type="entry name" value="AA-Vitamin_Transporters"/>
</dbReference>
<dbReference type="PANTHER" id="PTHR32322:SF2">
    <property type="entry name" value="EAMA DOMAIN-CONTAINING PROTEIN"/>
    <property type="match status" value="1"/>
</dbReference>
<accession>E1R8B4</accession>
<evidence type="ECO:0000256" key="4">
    <source>
        <dbReference type="ARBA" id="ARBA00022989"/>
    </source>
</evidence>
<feature type="domain" description="EamA" evidence="7">
    <location>
        <begin position="3"/>
        <end position="134"/>
    </location>
</feature>
<evidence type="ECO:0000313" key="9">
    <source>
        <dbReference type="Proteomes" id="UP000002318"/>
    </source>
</evidence>
<dbReference type="SUPFAM" id="SSF103481">
    <property type="entry name" value="Multidrug resistance efflux transporter EmrE"/>
    <property type="match status" value="2"/>
</dbReference>
<gene>
    <name evidence="8" type="ordered locus">Spirs_0098</name>
</gene>
<dbReference type="RefSeq" id="WP_013252722.1">
    <property type="nucleotide sequence ID" value="NC_014364.1"/>
</dbReference>
<dbReference type="InterPro" id="IPR000620">
    <property type="entry name" value="EamA_dom"/>
</dbReference>
<feature type="transmembrane region" description="Helical" evidence="6">
    <location>
        <begin position="268"/>
        <end position="284"/>
    </location>
</feature>
<feature type="transmembrane region" description="Helical" evidence="6">
    <location>
        <begin position="242"/>
        <end position="262"/>
    </location>
</feature>
<feature type="transmembrane region" description="Helical" evidence="6">
    <location>
        <begin position="179"/>
        <end position="200"/>
    </location>
</feature>
<keyword evidence="5 6" id="KW-0472">Membrane</keyword>
<comment type="similarity">
    <text evidence="2">Belongs to the EamA transporter family.</text>
</comment>
<dbReference type="EMBL" id="CP002116">
    <property type="protein sequence ID" value="ADK79258.1"/>
    <property type="molecule type" value="Genomic_DNA"/>
</dbReference>
<dbReference type="GO" id="GO:0016020">
    <property type="term" value="C:membrane"/>
    <property type="evidence" value="ECO:0007669"/>
    <property type="project" value="UniProtKB-SubCell"/>
</dbReference>
<feature type="domain" description="EamA" evidence="7">
    <location>
        <begin position="148"/>
        <end position="284"/>
    </location>
</feature>
<dbReference type="InterPro" id="IPR037185">
    <property type="entry name" value="EmrE-like"/>
</dbReference>
<evidence type="ECO:0000256" key="6">
    <source>
        <dbReference type="SAM" id="Phobius"/>
    </source>
</evidence>
<keyword evidence="9" id="KW-1185">Reference proteome</keyword>
<evidence type="ECO:0000256" key="5">
    <source>
        <dbReference type="ARBA" id="ARBA00023136"/>
    </source>
</evidence>
<feature type="transmembrane region" description="Helical" evidence="6">
    <location>
        <begin position="121"/>
        <end position="140"/>
    </location>
</feature>
<evidence type="ECO:0000259" key="7">
    <source>
        <dbReference type="Pfam" id="PF00892"/>
    </source>
</evidence>
<evidence type="ECO:0000256" key="3">
    <source>
        <dbReference type="ARBA" id="ARBA00022692"/>
    </source>
</evidence>
<keyword evidence="3 6" id="KW-0812">Transmembrane</keyword>
<feature type="transmembrane region" description="Helical" evidence="6">
    <location>
        <begin position="212"/>
        <end position="230"/>
    </location>
</feature>
<dbReference type="Proteomes" id="UP000002318">
    <property type="component" value="Chromosome"/>
</dbReference>